<dbReference type="AlphaFoldDB" id="A0A381ZLW1"/>
<evidence type="ECO:0000313" key="4">
    <source>
        <dbReference type="EMBL" id="SVA89707.1"/>
    </source>
</evidence>
<evidence type="ECO:0000256" key="2">
    <source>
        <dbReference type="ARBA" id="ARBA00022801"/>
    </source>
</evidence>
<dbReference type="GO" id="GO:0005737">
    <property type="term" value="C:cytoplasm"/>
    <property type="evidence" value="ECO:0007669"/>
    <property type="project" value="TreeGrafter"/>
</dbReference>
<accession>A0A381ZLW1</accession>
<gene>
    <name evidence="4" type="ORF">METZ01_LOCUS142561</name>
</gene>
<dbReference type="GO" id="GO:0008484">
    <property type="term" value="F:sulfuric ester hydrolase activity"/>
    <property type="evidence" value="ECO:0007669"/>
    <property type="project" value="TreeGrafter"/>
</dbReference>
<dbReference type="InterPro" id="IPR000917">
    <property type="entry name" value="Sulfatase_N"/>
</dbReference>
<evidence type="ECO:0000256" key="1">
    <source>
        <dbReference type="ARBA" id="ARBA00022723"/>
    </source>
</evidence>
<dbReference type="InterPro" id="IPR017850">
    <property type="entry name" value="Alkaline_phosphatase_core_sf"/>
</dbReference>
<name>A0A381ZLW1_9ZZZZ</name>
<dbReference type="Pfam" id="PF00884">
    <property type="entry name" value="Sulfatase"/>
    <property type="match status" value="1"/>
</dbReference>
<dbReference type="EMBL" id="UINC01021667">
    <property type="protein sequence ID" value="SVA89707.1"/>
    <property type="molecule type" value="Genomic_DNA"/>
</dbReference>
<protein>
    <recommendedName>
        <fullName evidence="3">Sulfatase N-terminal domain-containing protein</fullName>
    </recommendedName>
</protein>
<feature type="non-terminal residue" evidence="4">
    <location>
        <position position="247"/>
    </location>
</feature>
<dbReference type="SUPFAM" id="SSF53649">
    <property type="entry name" value="Alkaline phosphatase-like"/>
    <property type="match status" value="1"/>
</dbReference>
<dbReference type="PANTHER" id="PTHR45953:SF1">
    <property type="entry name" value="IDURONATE 2-SULFATASE"/>
    <property type="match status" value="1"/>
</dbReference>
<organism evidence="4">
    <name type="scientific">marine metagenome</name>
    <dbReference type="NCBI Taxonomy" id="408172"/>
    <lineage>
        <taxon>unclassified sequences</taxon>
        <taxon>metagenomes</taxon>
        <taxon>ecological metagenomes</taxon>
    </lineage>
</organism>
<reference evidence="4" key="1">
    <citation type="submission" date="2018-05" db="EMBL/GenBank/DDBJ databases">
        <authorList>
            <person name="Lanie J.A."/>
            <person name="Ng W.-L."/>
            <person name="Kazmierczak K.M."/>
            <person name="Andrzejewski T.M."/>
            <person name="Davidsen T.M."/>
            <person name="Wayne K.J."/>
            <person name="Tettelin H."/>
            <person name="Glass J.I."/>
            <person name="Rusch D."/>
            <person name="Podicherti R."/>
            <person name="Tsui H.-C.T."/>
            <person name="Winkler M.E."/>
        </authorList>
    </citation>
    <scope>NUCLEOTIDE SEQUENCE</scope>
</reference>
<keyword evidence="1" id="KW-0479">Metal-binding</keyword>
<sequence length="247" mass="27572">MKTSFFNNIPRVAFLWAILTNVASAKPNVLLIAVDDLNADLGCYGHPLVHSPNVDRLAKRGVRFEKAYCQYPVCNPSRSSFMTGLYPEQTGVLSNAGNFRERHPKLATLSQHFMKHGYFAARVGKIYHYGVPLQIGTDGEDDKASWNEVANPIGVDRTELDEVITIRKGSYGGTLSWRVLDSKDEDHTDGKGALAAIKLMEKNHPDKTGKPFFLAVGFYRPHTPYVAPTHHTKHYPLSKINPVLEKP</sequence>
<feature type="domain" description="Sulfatase N-terminal" evidence="3">
    <location>
        <begin position="27"/>
        <end position="235"/>
    </location>
</feature>
<proteinExistence type="predicted"/>
<dbReference type="GO" id="GO:0046872">
    <property type="term" value="F:metal ion binding"/>
    <property type="evidence" value="ECO:0007669"/>
    <property type="project" value="UniProtKB-KW"/>
</dbReference>
<keyword evidence="2" id="KW-0378">Hydrolase</keyword>
<evidence type="ECO:0000259" key="3">
    <source>
        <dbReference type="Pfam" id="PF00884"/>
    </source>
</evidence>
<dbReference type="PANTHER" id="PTHR45953">
    <property type="entry name" value="IDURONATE 2-SULFATASE"/>
    <property type="match status" value="1"/>
</dbReference>
<dbReference type="Gene3D" id="3.40.720.10">
    <property type="entry name" value="Alkaline Phosphatase, subunit A"/>
    <property type="match status" value="1"/>
</dbReference>